<feature type="domain" description="MotA/TolQ/ExbB proton channel" evidence="8">
    <location>
        <begin position="124"/>
        <end position="209"/>
    </location>
</feature>
<dbReference type="InterPro" id="IPR002898">
    <property type="entry name" value="MotA_ExbB_proton_chnl"/>
</dbReference>
<evidence type="ECO:0000256" key="1">
    <source>
        <dbReference type="ARBA" id="ARBA00004429"/>
    </source>
</evidence>
<protein>
    <submittedName>
        <fullName evidence="9">MotA/TolQ/ExbB proton channel family protein</fullName>
    </submittedName>
</protein>
<evidence type="ECO:0000256" key="2">
    <source>
        <dbReference type="ARBA" id="ARBA00022475"/>
    </source>
</evidence>
<reference evidence="9 10" key="1">
    <citation type="submission" date="2020-10" db="EMBL/GenBank/DDBJ databases">
        <title>Campylobacter and Helicobacter PacBio genomes.</title>
        <authorList>
            <person name="Lane C."/>
        </authorList>
    </citation>
    <scope>NUCLEOTIDE SEQUENCE [LARGE SCALE GENOMIC DNA]</scope>
    <source>
        <strain evidence="9 10">2016D-0077</strain>
    </source>
</reference>
<sequence>MTRNDSTLDLTLPEEGGRSLVLTYLKIILMPALIYAFFVAGFLGFVNLKVEIHSVILMGFLFFMALIFARHNAELGCCIFERKISRFKSELKEYIMTHLLAVGNRKKSNAPFNSFAENFTLGLRNDNYASVAAGVFPMLGILGTFISIALSMPNFSSSNINALESEIAQLLGGVGTAFYVSIYGIFLALWWIYFEKKGVSKFEALLQKYKAATKEFFWDKDEISQSLMLEILNRNEKVADSFERIFNTDFNEKLRASMSESYDEFRSVIDMQKSSIDTTRATLSESAKLFYTLEENSIHLTKKYERVINSLENLISNTDEVQGNLNKQLEKFAISNEENRQNFENSTNKVVNELSNLRAMLSEANYQIFNAQKEATKSYKESIRASVDELKAKFNSLDTNDSIAYELKKSLDSIDKESKAIIERIEKDRHESK</sequence>
<keyword evidence="10" id="KW-1185">Reference proteome</keyword>
<dbReference type="OrthoDB" id="5359644at2"/>
<keyword evidence="4 7" id="KW-1133">Transmembrane helix</keyword>
<keyword evidence="6" id="KW-0813">Transport</keyword>
<organism evidence="9 10">
    <name type="scientific">Campylobacter corcagiensis</name>
    <dbReference type="NCBI Taxonomy" id="1448857"/>
    <lineage>
        <taxon>Bacteria</taxon>
        <taxon>Pseudomonadati</taxon>
        <taxon>Campylobacterota</taxon>
        <taxon>Epsilonproteobacteria</taxon>
        <taxon>Campylobacterales</taxon>
        <taxon>Campylobacteraceae</taxon>
        <taxon>Campylobacter</taxon>
    </lineage>
</organism>
<feature type="transmembrane region" description="Helical" evidence="7">
    <location>
        <begin position="128"/>
        <end position="150"/>
    </location>
</feature>
<keyword evidence="5 7" id="KW-0472">Membrane</keyword>
<comment type="subcellular location">
    <subcellularLocation>
        <location evidence="1">Cell inner membrane</location>
        <topology evidence="1">Multi-pass membrane protein</topology>
    </subcellularLocation>
    <subcellularLocation>
        <location evidence="6">Membrane</location>
        <topology evidence="6">Multi-pass membrane protein</topology>
    </subcellularLocation>
</comment>
<evidence type="ECO:0000313" key="9">
    <source>
        <dbReference type="EMBL" id="QOQ86985.1"/>
    </source>
</evidence>
<evidence type="ECO:0000259" key="8">
    <source>
        <dbReference type="Pfam" id="PF01618"/>
    </source>
</evidence>
<name>A0A7M1LHL3_9BACT</name>
<evidence type="ECO:0000256" key="6">
    <source>
        <dbReference type="RuleBase" id="RU004057"/>
    </source>
</evidence>
<dbReference type="RefSeq" id="WP_025803341.1">
    <property type="nucleotide sequence ID" value="NZ_CP053842.1"/>
</dbReference>
<keyword evidence="2" id="KW-1003">Cell membrane</keyword>
<feature type="transmembrane region" description="Helical" evidence="7">
    <location>
        <begin position="21"/>
        <end position="46"/>
    </location>
</feature>
<evidence type="ECO:0000256" key="3">
    <source>
        <dbReference type="ARBA" id="ARBA00022692"/>
    </source>
</evidence>
<feature type="transmembrane region" description="Helical" evidence="7">
    <location>
        <begin position="52"/>
        <end position="69"/>
    </location>
</feature>
<dbReference type="Proteomes" id="UP000594749">
    <property type="component" value="Chromosome"/>
</dbReference>
<proteinExistence type="inferred from homology"/>
<comment type="similarity">
    <text evidence="6">Belongs to the exbB/tolQ family.</text>
</comment>
<dbReference type="AlphaFoldDB" id="A0A7M1LHL3"/>
<gene>
    <name evidence="9" type="ORF">IMC76_07165</name>
</gene>
<evidence type="ECO:0000313" key="10">
    <source>
        <dbReference type="Proteomes" id="UP000594749"/>
    </source>
</evidence>
<keyword evidence="6" id="KW-0653">Protein transport</keyword>
<dbReference type="EMBL" id="CP063078">
    <property type="protein sequence ID" value="QOQ86985.1"/>
    <property type="molecule type" value="Genomic_DNA"/>
</dbReference>
<evidence type="ECO:0000256" key="7">
    <source>
        <dbReference type="SAM" id="Phobius"/>
    </source>
</evidence>
<keyword evidence="3 7" id="KW-0812">Transmembrane</keyword>
<dbReference type="Pfam" id="PF01618">
    <property type="entry name" value="MotA_ExbB"/>
    <property type="match status" value="1"/>
</dbReference>
<evidence type="ECO:0000256" key="5">
    <source>
        <dbReference type="ARBA" id="ARBA00023136"/>
    </source>
</evidence>
<accession>A0A7M1LHL3</accession>
<dbReference type="GO" id="GO:0005886">
    <property type="term" value="C:plasma membrane"/>
    <property type="evidence" value="ECO:0007669"/>
    <property type="project" value="UniProtKB-SubCell"/>
</dbReference>
<dbReference type="GO" id="GO:0015031">
    <property type="term" value="P:protein transport"/>
    <property type="evidence" value="ECO:0007669"/>
    <property type="project" value="UniProtKB-KW"/>
</dbReference>
<evidence type="ECO:0000256" key="4">
    <source>
        <dbReference type="ARBA" id="ARBA00022989"/>
    </source>
</evidence>
<feature type="transmembrane region" description="Helical" evidence="7">
    <location>
        <begin position="170"/>
        <end position="193"/>
    </location>
</feature>